<dbReference type="Proteomes" id="UP001492380">
    <property type="component" value="Unassembled WGS sequence"/>
</dbReference>
<comment type="caution">
    <text evidence="2">The sequence shown here is derived from an EMBL/GenBank/DDBJ whole genome shotgun (WGS) entry which is preliminary data.</text>
</comment>
<dbReference type="EMBL" id="JBBWRZ010000007">
    <property type="protein sequence ID" value="KAK8232168.1"/>
    <property type="molecule type" value="Genomic_DNA"/>
</dbReference>
<protein>
    <recommendedName>
        <fullName evidence="4">Secreted protein</fullName>
    </recommendedName>
</protein>
<evidence type="ECO:0000313" key="3">
    <source>
        <dbReference type="Proteomes" id="UP001492380"/>
    </source>
</evidence>
<evidence type="ECO:0000313" key="2">
    <source>
        <dbReference type="EMBL" id="KAK8232168.1"/>
    </source>
</evidence>
<keyword evidence="3" id="KW-1185">Reference proteome</keyword>
<gene>
    <name evidence="2" type="ORF">HDK90DRAFT_467360</name>
</gene>
<feature type="region of interest" description="Disordered" evidence="1">
    <location>
        <begin position="30"/>
        <end position="49"/>
    </location>
</feature>
<proteinExistence type="predicted"/>
<evidence type="ECO:0008006" key="4">
    <source>
        <dbReference type="Google" id="ProtNLM"/>
    </source>
</evidence>
<accession>A0ABR1YKE4</accession>
<name>A0ABR1YKE4_9PEZI</name>
<evidence type="ECO:0000256" key="1">
    <source>
        <dbReference type="SAM" id="MobiDB-lite"/>
    </source>
</evidence>
<sequence length="148" mass="16292">MLRSGYWAMAAVRLIASSHCHGTFGYAQAAANHTPPRRSRRPSSNPATADPVCGAGAAVCPSGPSAAFFPGCNDPHDAAYYLPLSSAAERFDLMEVRMQRMTISWPHRLSVHSENMRGQKSDVLKRKMVFVFGTEECRFIVETRRCAS</sequence>
<reference evidence="2 3" key="1">
    <citation type="submission" date="2024-04" db="EMBL/GenBank/DDBJ databases">
        <title>Phyllosticta paracitricarpa is synonymous to the EU quarantine fungus P. citricarpa based on phylogenomic analyses.</title>
        <authorList>
            <consortium name="Lawrence Berkeley National Laboratory"/>
            <person name="Van Ingen-Buijs V.A."/>
            <person name="Van Westerhoven A.C."/>
            <person name="Haridas S."/>
            <person name="Skiadas P."/>
            <person name="Martin F."/>
            <person name="Groenewald J.Z."/>
            <person name="Crous P.W."/>
            <person name="Seidl M.F."/>
        </authorList>
    </citation>
    <scope>NUCLEOTIDE SEQUENCE [LARGE SCALE GENOMIC DNA]</scope>
    <source>
        <strain evidence="2 3">CBS 123374</strain>
    </source>
</reference>
<organism evidence="2 3">
    <name type="scientific">Phyllosticta capitalensis</name>
    <dbReference type="NCBI Taxonomy" id="121624"/>
    <lineage>
        <taxon>Eukaryota</taxon>
        <taxon>Fungi</taxon>
        <taxon>Dikarya</taxon>
        <taxon>Ascomycota</taxon>
        <taxon>Pezizomycotina</taxon>
        <taxon>Dothideomycetes</taxon>
        <taxon>Dothideomycetes incertae sedis</taxon>
        <taxon>Botryosphaeriales</taxon>
        <taxon>Phyllostictaceae</taxon>
        <taxon>Phyllosticta</taxon>
    </lineage>
</organism>